<evidence type="ECO:0000313" key="1">
    <source>
        <dbReference type="EMBL" id="GER42114.1"/>
    </source>
</evidence>
<comment type="caution">
    <text evidence="1">The sequence shown here is derived from an EMBL/GenBank/DDBJ whole genome shotgun (WGS) entry which is preliminary data.</text>
</comment>
<gene>
    <name evidence="1" type="ORF">STAS_18883</name>
</gene>
<dbReference type="PANTHER" id="PTHR47762:SF2">
    <property type="entry name" value="OS04G0640800 PROTEIN"/>
    <property type="match status" value="1"/>
</dbReference>
<proteinExistence type="predicted"/>
<sequence>MGLIEHLYSGHKPNAFAEQLETSSESPFAFPCTILVLRKLGSGKSSTLNSILNGPVFEAGPGGNHWSYKQCTHVMPCFCVYPQEEKVSKNVTNESSKASFLSVQKFYHTSKDQLNGEPYKEEKYEYDNALSADRTYLKFKKRMDSYPEQCFR</sequence>
<evidence type="ECO:0000313" key="2">
    <source>
        <dbReference type="Proteomes" id="UP000325081"/>
    </source>
</evidence>
<organism evidence="1 2">
    <name type="scientific">Striga asiatica</name>
    <name type="common">Asiatic witchweed</name>
    <name type="synonym">Buchnera asiatica</name>
    <dbReference type="NCBI Taxonomy" id="4170"/>
    <lineage>
        <taxon>Eukaryota</taxon>
        <taxon>Viridiplantae</taxon>
        <taxon>Streptophyta</taxon>
        <taxon>Embryophyta</taxon>
        <taxon>Tracheophyta</taxon>
        <taxon>Spermatophyta</taxon>
        <taxon>Magnoliopsida</taxon>
        <taxon>eudicotyledons</taxon>
        <taxon>Gunneridae</taxon>
        <taxon>Pentapetalae</taxon>
        <taxon>asterids</taxon>
        <taxon>lamiids</taxon>
        <taxon>Lamiales</taxon>
        <taxon>Orobanchaceae</taxon>
        <taxon>Buchnereae</taxon>
        <taxon>Striga</taxon>
    </lineage>
</organism>
<dbReference type="GO" id="GO:0016301">
    <property type="term" value="F:kinase activity"/>
    <property type="evidence" value="ECO:0007669"/>
    <property type="project" value="UniProtKB-KW"/>
</dbReference>
<keyword evidence="1" id="KW-0418">Kinase</keyword>
<dbReference type="AlphaFoldDB" id="A0A5A7QAP6"/>
<dbReference type="OrthoDB" id="366284at2759"/>
<dbReference type="Proteomes" id="UP000325081">
    <property type="component" value="Unassembled WGS sequence"/>
</dbReference>
<protein>
    <submittedName>
        <fullName evidence="1">Uridine kinase</fullName>
    </submittedName>
</protein>
<name>A0A5A7QAP6_STRAF</name>
<reference evidence="2" key="1">
    <citation type="journal article" date="2019" name="Curr. Biol.">
        <title>Genome Sequence of Striga asiatica Provides Insight into the Evolution of Plant Parasitism.</title>
        <authorList>
            <person name="Yoshida S."/>
            <person name="Kim S."/>
            <person name="Wafula E.K."/>
            <person name="Tanskanen J."/>
            <person name="Kim Y.M."/>
            <person name="Honaas L."/>
            <person name="Yang Z."/>
            <person name="Spallek T."/>
            <person name="Conn C.E."/>
            <person name="Ichihashi Y."/>
            <person name="Cheong K."/>
            <person name="Cui S."/>
            <person name="Der J.P."/>
            <person name="Gundlach H."/>
            <person name="Jiao Y."/>
            <person name="Hori C."/>
            <person name="Ishida J.K."/>
            <person name="Kasahara H."/>
            <person name="Kiba T."/>
            <person name="Kim M.S."/>
            <person name="Koo N."/>
            <person name="Laohavisit A."/>
            <person name="Lee Y.H."/>
            <person name="Lumba S."/>
            <person name="McCourt P."/>
            <person name="Mortimer J.C."/>
            <person name="Mutuku J.M."/>
            <person name="Nomura T."/>
            <person name="Sasaki-Sekimoto Y."/>
            <person name="Seto Y."/>
            <person name="Wang Y."/>
            <person name="Wakatake T."/>
            <person name="Sakakibara H."/>
            <person name="Demura T."/>
            <person name="Yamaguchi S."/>
            <person name="Yoneyama K."/>
            <person name="Manabe R.I."/>
            <person name="Nelson D.C."/>
            <person name="Schulman A.H."/>
            <person name="Timko M.P."/>
            <person name="dePamphilis C.W."/>
            <person name="Choi D."/>
            <person name="Shirasu K."/>
        </authorList>
    </citation>
    <scope>NUCLEOTIDE SEQUENCE [LARGE SCALE GENOMIC DNA]</scope>
    <source>
        <strain evidence="2">cv. UVA1</strain>
    </source>
</reference>
<keyword evidence="2" id="KW-1185">Reference proteome</keyword>
<dbReference type="EMBL" id="BKCP01006294">
    <property type="protein sequence ID" value="GER42114.1"/>
    <property type="molecule type" value="Genomic_DNA"/>
</dbReference>
<accession>A0A5A7QAP6</accession>
<dbReference type="PANTHER" id="PTHR47762">
    <property type="entry name" value="OSJNBB0079B02.4 PROTEIN"/>
    <property type="match status" value="1"/>
</dbReference>
<keyword evidence="1" id="KW-0808">Transferase</keyword>